<dbReference type="InterPro" id="IPR000700">
    <property type="entry name" value="PAS-assoc_C"/>
</dbReference>
<dbReference type="STRING" id="877500.GCA_000935065_02782"/>
<dbReference type="PRINTS" id="PR00344">
    <property type="entry name" value="BCTRLSENSOR"/>
</dbReference>
<dbReference type="PROSITE" id="PS50109">
    <property type="entry name" value="HIS_KIN"/>
    <property type="match status" value="1"/>
</dbReference>
<dbReference type="RefSeq" id="WP_129080827.1">
    <property type="nucleotide sequence ID" value="NZ_CP041070.1"/>
</dbReference>
<evidence type="ECO:0000313" key="14">
    <source>
        <dbReference type="Proteomes" id="UP000290191"/>
    </source>
</evidence>
<evidence type="ECO:0000256" key="1">
    <source>
        <dbReference type="ARBA" id="ARBA00000085"/>
    </source>
</evidence>
<feature type="transmembrane region" description="Helical" evidence="9">
    <location>
        <begin position="299"/>
        <end position="319"/>
    </location>
</feature>
<dbReference type="Pfam" id="PF02518">
    <property type="entry name" value="HATPase_c"/>
    <property type="match status" value="1"/>
</dbReference>
<feature type="domain" description="Histidine kinase" evidence="10">
    <location>
        <begin position="414"/>
        <end position="629"/>
    </location>
</feature>
<keyword evidence="9" id="KW-0812">Transmembrane</keyword>
<evidence type="ECO:0000259" key="10">
    <source>
        <dbReference type="PROSITE" id="PS50109"/>
    </source>
</evidence>
<evidence type="ECO:0000256" key="5">
    <source>
        <dbReference type="ARBA" id="ARBA00022741"/>
    </source>
</evidence>
<dbReference type="Proteomes" id="UP000290191">
    <property type="component" value="Unassembled WGS sequence"/>
</dbReference>
<keyword evidence="5" id="KW-0547">Nucleotide-binding</keyword>
<organism evidence="13 14">
    <name type="scientific">Halarcobacter anaerophilus</name>
    <dbReference type="NCBI Taxonomy" id="877500"/>
    <lineage>
        <taxon>Bacteria</taxon>
        <taxon>Pseudomonadati</taxon>
        <taxon>Campylobacterota</taxon>
        <taxon>Epsilonproteobacteria</taxon>
        <taxon>Campylobacterales</taxon>
        <taxon>Arcobacteraceae</taxon>
        <taxon>Halarcobacter</taxon>
    </lineage>
</organism>
<dbReference type="InterPro" id="IPR011622">
    <property type="entry name" value="7TMR_DISM_rcpt_extracell_dom2"/>
</dbReference>
<feature type="transmembrane region" description="Helical" evidence="9">
    <location>
        <begin position="238"/>
        <end position="257"/>
    </location>
</feature>
<feature type="transmembrane region" description="Helical" evidence="9">
    <location>
        <begin position="326"/>
        <end position="344"/>
    </location>
</feature>
<dbReference type="Pfam" id="PF07696">
    <property type="entry name" value="7TMR-DISMED2"/>
    <property type="match status" value="1"/>
</dbReference>
<gene>
    <name evidence="13" type="ORF">CRV06_00010</name>
</gene>
<dbReference type="SUPFAM" id="SSF55785">
    <property type="entry name" value="PYP-like sensor domain (PAS domain)"/>
    <property type="match status" value="2"/>
</dbReference>
<evidence type="ECO:0000256" key="7">
    <source>
        <dbReference type="ARBA" id="ARBA00022840"/>
    </source>
</evidence>
<keyword evidence="8" id="KW-0902">Two-component regulatory system</keyword>
<dbReference type="NCBIfam" id="TIGR00229">
    <property type="entry name" value="sensory_box"/>
    <property type="match status" value="1"/>
</dbReference>
<dbReference type="PANTHER" id="PTHR43065">
    <property type="entry name" value="SENSOR HISTIDINE KINASE"/>
    <property type="match status" value="1"/>
</dbReference>
<keyword evidence="6" id="KW-0418">Kinase</keyword>
<evidence type="ECO:0000256" key="8">
    <source>
        <dbReference type="ARBA" id="ARBA00023012"/>
    </source>
</evidence>
<evidence type="ECO:0000259" key="11">
    <source>
        <dbReference type="PROSITE" id="PS50112"/>
    </source>
</evidence>
<dbReference type="InterPro" id="IPR001610">
    <property type="entry name" value="PAC"/>
</dbReference>
<dbReference type="Gene3D" id="3.30.565.10">
    <property type="entry name" value="Histidine kinase-like ATPase, C-terminal domain"/>
    <property type="match status" value="1"/>
</dbReference>
<keyword evidence="4" id="KW-0808">Transferase</keyword>
<dbReference type="GO" id="GO:0000160">
    <property type="term" value="P:phosphorelay signal transduction system"/>
    <property type="evidence" value="ECO:0007669"/>
    <property type="project" value="UniProtKB-KW"/>
</dbReference>
<dbReference type="CDD" id="cd00130">
    <property type="entry name" value="PAS"/>
    <property type="match status" value="1"/>
</dbReference>
<evidence type="ECO:0000256" key="2">
    <source>
        <dbReference type="ARBA" id="ARBA00012438"/>
    </source>
</evidence>
<dbReference type="InterPro" id="IPR003594">
    <property type="entry name" value="HATPase_dom"/>
</dbReference>
<dbReference type="SMART" id="SM00091">
    <property type="entry name" value="PAS"/>
    <property type="match status" value="2"/>
</dbReference>
<feature type="domain" description="PAC" evidence="12">
    <location>
        <begin position="740"/>
        <end position="792"/>
    </location>
</feature>
<feature type="transmembrane region" description="Helical" evidence="9">
    <location>
        <begin position="269"/>
        <end position="287"/>
    </location>
</feature>
<evidence type="ECO:0000256" key="6">
    <source>
        <dbReference type="ARBA" id="ARBA00022777"/>
    </source>
</evidence>
<evidence type="ECO:0000313" key="13">
    <source>
        <dbReference type="EMBL" id="RXJ64378.1"/>
    </source>
</evidence>
<dbReference type="InterPro" id="IPR036890">
    <property type="entry name" value="HATPase_C_sf"/>
</dbReference>
<dbReference type="EMBL" id="PDKO01000001">
    <property type="protein sequence ID" value="RXJ64378.1"/>
    <property type="molecule type" value="Genomic_DNA"/>
</dbReference>
<protein>
    <recommendedName>
        <fullName evidence="2">histidine kinase</fullName>
        <ecNumber evidence="2">2.7.13.3</ecNumber>
    </recommendedName>
</protein>
<dbReference type="InterPro" id="IPR004358">
    <property type="entry name" value="Sig_transdc_His_kin-like_C"/>
</dbReference>
<dbReference type="PROSITE" id="PS50112">
    <property type="entry name" value="PAS"/>
    <property type="match status" value="1"/>
</dbReference>
<feature type="transmembrane region" description="Helical" evidence="9">
    <location>
        <begin position="206"/>
        <end position="226"/>
    </location>
</feature>
<keyword evidence="3" id="KW-0597">Phosphoprotein</keyword>
<evidence type="ECO:0000256" key="9">
    <source>
        <dbReference type="SAM" id="Phobius"/>
    </source>
</evidence>
<name>A0A4V1LQE1_9BACT</name>
<dbReference type="SUPFAM" id="SSF55874">
    <property type="entry name" value="ATPase domain of HSP90 chaperone/DNA topoisomerase II/histidine kinase"/>
    <property type="match status" value="1"/>
</dbReference>
<dbReference type="SMART" id="SM00387">
    <property type="entry name" value="HATPase_c"/>
    <property type="match status" value="1"/>
</dbReference>
<keyword evidence="9" id="KW-1133">Transmembrane helix</keyword>
<dbReference type="OrthoDB" id="9805967at2"/>
<dbReference type="Gene3D" id="2.60.40.2380">
    <property type="match status" value="1"/>
</dbReference>
<dbReference type="AlphaFoldDB" id="A0A4V1LQE1"/>
<keyword evidence="14" id="KW-1185">Reference proteome</keyword>
<dbReference type="InterPro" id="IPR035965">
    <property type="entry name" value="PAS-like_dom_sf"/>
</dbReference>
<dbReference type="GO" id="GO:0004673">
    <property type="term" value="F:protein histidine kinase activity"/>
    <property type="evidence" value="ECO:0007669"/>
    <property type="project" value="UniProtKB-EC"/>
</dbReference>
<proteinExistence type="predicted"/>
<feature type="transmembrane region" description="Helical" evidence="9">
    <location>
        <begin position="178"/>
        <end position="199"/>
    </location>
</feature>
<dbReference type="Pfam" id="PF13188">
    <property type="entry name" value="PAS_8"/>
    <property type="match status" value="1"/>
</dbReference>
<dbReference type="Pfam" id="PF07695">
    <property type="entry name" value="7TMR-DISM_7TM"/>
    <property type="match status" value="1"/>
</dbReference>
<accession>A0A4V1LQE1</accession>
<evidence type="ECO:0000256" key="3">
    <source>
        <dbReference type="ARBA" id="ARBA00022553"/>
    </source>
</evidence>
<dbReference type="Gene3D" id="1.10.287.130">
    <property type="match status" value="1"/>
</dbReference>
<dbReference type="Gene3D" id="3.30.450.20">
    <property type="entry name" value="PAS domain"/>
    <property type="match status" value="2"/>
</dbReference>
<keyword evidence="9" id="KW-0472">Membrane</keyword>
<dbReference type="InterPro" id="IPR011623">
    <property type="entry name" value="7TMR_DISM_rcpt_extracell_dom1"/>
</dbReference>
<dbReference type="GO" id="GO:0005524">
    <property type="term" value="F:ATP binding"/>
    <property type="evidence" value="ECO:0007669"/>
    <property type="project" value="UniProtKB-KW"/>
</dbReference>
<evidence type="ECO:0000259" key="12">
    <source>
        <dbReference type="PROSITE" id="PS50113"/>
    </source>
</evidence>
<comment type="catalytic activity">
    <reaction evidence="1">
        <text>ATP + protein L-histidine = ADP + protein N-phospho-L-histidine.</text>
        <dbReference type="EC" id="2.7.13.3"/>
    </reaction>
</comment>
<comment type="caution">
    <text evidence="13">The sequence shown here is derived from an EMBL/GenBank/DDBJ whole genome shotgun (WGS) entry which is preliminary data.</text>
</comment>
<dbReference type="InterPro" id="IPR005467">
    <property type="entry name" value="His_kinase_dom"/>
</dbReference>
<keyword evidence="7" id="KW-0067">ATP-binding</keyword>
<sequence length="906" mass="106480">MKRLFLSFFFFICFFQVCFADILEISSSSKVEVLDKPSYLIKSLSYKEAYISFKNSEFKKLYSKNRSLGFSNEPLWVALKVLNKSEQKQVLSFMYNSLEKLTLYAYENDKLLYEKKNIKSIGDTLLKNSFKTLNSYFELEKSDSAVTYLIKIETKTPMIVNMFIGSQIEALEVQVPQFIFFFISIGSFLSIILFSLFVYSSTKEKGYLLFSIYNLLLGVFISFSYGYLPLIFDFKTSLFFNTLILQLAFTFLIFFSIDFFNINKSNKKLYYTIWAVVLLFNTLFFINNFNLTSYQLMNIFIIIVLTLFCLAISIISFIQKDEMSKYYIIALGGYLISIIVTLFMKTGLLFYSFFTVEAHFLGYMWQMIVLFLALGQKIKILQKEKNEALLKLKFQEKMLFLQSRQASLGKLIGNITHQWREPLTEISAVWTNVEANILLKGIVENRQIISAIKQNNQIIKHLSQTINVFYNSFKFQSNKKENFSIVEEILNIEKLVYYTLKAENIEFRFIYDELLQAYGNRNEFVNAVLNIVLNAKDMLVKRKIKKPRIKIILFKDIENTKIYIEDNAQGIEEKVINKVFKPGVSTKEDSTGLGLFISKTIIEQKLQGVLKVENILKGARFIIFLPSAKTARDNRFNQIEYNLNESTFQRLSRLEKEVARQSEIEKTLKQWETIFNQAHWAIAFHKHNSKKFESTNPAFTKIYGYTNKELQELDFLALFEEKNRAFALQKQKEAFDKSFLSFEAVNIRKDGKKFPVNIDLTVIKNENDEILYYIANIKDITKQKEDLNKILFQKFALDNLYEAIFLLDKKANFCYANKRAYETLGYTYDEILTMGVKDIDINFSYEKYLETLDKLGNDEFIIETLHQKRDKCLFPVRIKLNCFKYQYRIYYMGFCMGYNINNNKNF</sequence>
<dbReference type="SMART" id="SM00086">
    <property type="entry name" value="PAC"/>
    <property type="match status" value="1"/>
</dbReference>
<reference evidence="13 14" key="1">
    <citation type="submission" date="2017-10" db="EMBL/GenBank/DDBJ databases">
        <title>Genomics of the genus Arcobacter.</title>
        <authorList>
            <person name="Perez-Cataluna A."/>
            <person name="Figueras M.J."/>
        </authorList>
    </citation>
    <scope>NUCLEOTIDE SEQUENCE [LARGE SCALE GENOMIC DNA]</scope>
    <source>
        <strain evidence="13 14">DSM 24636</strain>
    </source>
</reference>
<dbReference type="Pfam" id="PF13426">
    <property type="entry name" value="PAS_9"/>
    <property type="match status" value="1"/>
</dbReference>
<dbReference type="InterPro" id="IPR000014">
    <property type="entry name" value="PAS"/>
</dbReference>
<feature type="domain" description="PAS" evidence="11">
    <location>
        <begin position="796"/>
        <end position="832"/>
    </location>
</feature>
<evidence type="ECO:0000256" key="4">
    <source>
        <dbReference type="ARBA" id="ARBA00022679"/>
    </source>
</evidence>
<dbReference type="PANTHER" id="PTHR43065:SF10">
    <property type="entry name" value="PEROXIDE STRESS-ACTIVATED HISTIDINE KINASE MAK3"/>
    <property type="match status" value="1"/>
</dbReference>
<dbReference type="EC" id="2.7.13.3" evidence="2"/>
<dbReference type="PROSITE" id="PS50113">
    <property type="entry name" value="PAC"/>
    <property type="match status" value="1"/>
</dbReference>